<accession>A0A1H2I260</accession>
<gene>
    <name evidence="2" type="ORF">SAMN04487931_107192</name>
</gene>
<keyword evidence="1" id="KW-0812">Transmembrane</keyword>
<organism evidence="2 3">
    <name type="scientific">Desulfobacula phenolica</name>
    <dbReference type="NCBI Taxonomy" id="90732"/>
    <lineage>
        <taxon>Bacteria</taxon>
        <taxon>Pseudomonadati</taxon>
        <taxon>Thermodesulfobacteriota</taxon>
        <taxon>Desulfobacteria</taxon>
        <taxon>Desulfobacterales</taxon>
        <taxon>Desulfobacteraceae</taxon>
        <taxon>Desulfobacula</taxon>
    </lineage>
</organism>
<dbReference type="AlphaFoldDB" id="A0A1H2I260"/>
<evidence type="ECO:0000256" key="1">
    <source>
        <dbReference type="SAM" id="Phobius"/>
    </source>
</evidence>
<protein>
    <submittedName>
        <fullName evidence="2">Uncharacterized protein</fullName>
    </submittedName>
</protein>
<dbReference type="RefSeq" id="WP_092235020.1">
    <property type="nucleotide sequence ID" value="NZ_FNLL01000007.1"/>
</dbReference>
<dbReference type="EMBL" id="FNLL01000007">
    <property type="protein sequence ID" value="SDU38257.1"/>
    <property type="molecule type" value="Genomic_DNA"/>
</dbReference>
<proteinExistence type="predicted"/>
<reference evidence="3" key="1">
    <citation type="submission" date="2016-10" db="EMBL/GenBank/DDBJ databases">
        <authorList>
            <person name="Varghese N."/>
            <person name="Submissions S."/>
        </authorList>
    </citation>
    <scope>NUCLEOTIDE SEQUENCE [LARGE SCALE GENOMIC DNA]</scope>
    <source>
        <strain evidence="3">DSM 3384</strain>
    </source>
</reference>
<feature type="transmembrane region" description="Helical" evidence="1">
    <location>
        <begin position="29"/>
        <end position="50"/>
    </location>
</feature>
<sequence>MKTFKATVYSILGIILVIASTGMSGWAVVIVGGVGLCMILSALTTIIEAFTKIMESLKKPSTPPDQRNDQS</sequence>
<dbReference type="Proteomes" id="UP000199608">
    <property type="component" value="Unassembled WGS sequence"/>
</dbReference>
<keyword evidence="1" id="KW-0472">Membrane</keyword>
<evidence type="ECO:0000313" key="2">
    <source>
        <dbReference type="EMBL" id="SDU38257.1"/>
    </source>
</evidence>
<keyword evidence="3" id="KW-1185">Reference proteome</keyword>
<keyword evidence="1" id="KW-1133">Transmembrane helix</keyword>
<feature type="transmembrane region" description="Helical" evidence="1">
    <location>
        <begin position="7"/>
        <end position="23"/>
    </location>
</feature>
<name>A0A1H2I260_9BACT</name>
<evidence type="ECO:0000313" key="3">
    <source>
        <dbReference type="Proteomes" id="UP000199608"/>
    </source>
</evidence>